<dbReference type="InterPro" id="IPR033753">
    <property type="entry name" value="GCV_H/Fam206"/>
</dbReference>
<feature type="repeat" description="PPR" evidence="9">
    <location>
        <begin position="260"/>
        <end position="294"/>
    </location>
</feature>
<dbReference type="NCBIfam" id="TIGR00756">
    <property type="entry name" value="PPR"/>
    <property type="match status" value="8"/>
</dbReference>
<dbReference type="InterPro" id="IPR002930">
    <property type="entry name" value="GCV_H"/>
</dbReference>
<dbReference type="InterPro" id="IPR011053">
    <property type="entry name" value="Single_hybrid_motif"/>
</dbReference>
<dbReference type="InterPro" id="IPR011990">
    <property type="entry name" value="TPR-like_helical_dom_sf"/>
</dbReference>
<dbReference type="Pfam" id="PF01535">
    <property type="entry name" value="PPR"/>
    <property type="match status" value="1"/>
</dbReference>
<dbReference type="AlphaFoldDB" id="A0AAW2WLQ1"/>
<dbReference type="InterPro" id="IPR033443">
    <property type="entry name" value="PROP1-like_PPR_dom"/>
</dbReference>
<feature type="repeat" description="PPR" evidence="9">
    <location>
        <begin position="330"/>
        <end position="364"/>
    </location>
</feature>
<accession>A0AAW2WLQ1</accession>
<comment type="cofactor">
    <cofactor evidence="1">
        <name>(R)-lipoate</name>
        <dbReference type="ChEBI" id="CHEBI:83088"/>
    </cofactor>
</comment>
<keyword evidence="7" id="KW-0496">Mitochondrion</keyword>
<feature type="domain" description="Lipoyl-binding" evidence="10">
    <location>
        <begin position="615"/>
        <end position="697"/>
    </location>
</feature>
<dbReference type="EMBL" id="JACGWN010000007">
    <property type="protein sequence ID" value="KAL0442325.1"/>
    <property type="molecule type" value="Genomic_DNA"/>
</dbReference>
<dbReference type="Pfam" id="PF17177">
    <property type="entry name" value="PPR_long"/>
    <property type="match status" value="1"/>
</dbReference>
<evidence type="ECO:0000256" key="3">
    <source>
        <dbReference type="ARBA" id="ARBA00009249"/>
    </source>
</evidence>
<evidence type="ECO:0000256" key="2">
    <source>
        <dbReference type="ARBA" id="ARBA00004173"/>
    </source>
</evidence>
<feature type="repeat" description="PPR" evidence="9">
    <location>
        <begin position="435"/>
        <end position="469"/>
    </location>
</feature>
<dbReference type="Pfam" id="PF13041">
    <property type="entry name" value="PPR_2"/>
    <property type="match status" value="1"/>
</dbReference>
<dbReference type="PROSITE" id="PS50968">
    <property type="entry name" value="BIOTINYL_LIPOYL"/>
    <property type="match status" value="1"/>
</dbReference>
<evidence type="ECO:0000256" key="5">
    <source>
        <dbReference type="ARBA" id="ARBA00022823"/>
    </source>
</evidence>
<reference evidence="11" key="1">
    <citation type="submission" date="2020-06" db="EMBL/GenBank/DDBJ databases">
        <authorList>
            <person name="Li T."/>
            <person name="Hu X."/>
            <person name="Zhang T."/>
            <person name="Song X."/>
            <person name="Zhang H."/>
            <person name="Dai N."/>
            <person name="Sheng W."/>
            <person name="Hou X."/>
            <person name="Wei L."/>
        </authorList>
    </citation>
    <scope>NUCLEOTIDE SEQUENCE</scope>
    <source>
        <strain evidence="11">KEN1</strain>
        <tissue evidence="11">Leaf</tissue>
    </source>
</reference>
<evidence type="ECO:0000256" key="7">
    <source>
        <dbReference type="ARBA" id="ARBA00023128"/>
    </source>
</evidence>
<dbReference type="GO" id="GO:0019464">
    <property type="term" value="P:glycine decarboxylation via glycine cleavage system"/>
    <property type="evidence" value="ECO:0007669"/>
    <property type="project" value="InterPro"/>
</dbReference>
<feature type="modified residue" description="N6-lipoyllysine" evidence="8">
    <location>
        <position position="656"/>
    </location>
</feature>
<feature type="repeat" description="PPR" evidence="9">
    <location>
        <begin position="500"/>
        <end position="534"/>
    </location>
</feature>
<comment type="subcellular location">
    <subcellularLocation>
        <location evidence="2">Mitochondrion</location>
    </subcellularLocation>
</comment>
<dbReference type="InterPro" id="IPR017453">
    <property type="entry name" value="GCV_H_sub"/>
</dbReference>
<dbReference type="PROSITE" id="PS00189">
    <property type="entry name" value="LIPOYL"/>
    <property type="match status" value="1"/>
</dbReference>
<feature type="repeat" description="PPR" evidence="9">
    <location>
        <begin position="190"/>
        <end position="224"/>
    </location>
</feature>
<dbReference type="SUPFAM" id="SSF81901">
    <property type="entry name" value="HCP-like"/>
    <property type="match status" value="1"/>
</dbReference>
<dbReference type="Pfam" id="PF01597">
    <property type="entry name" value="GCV_H"/>
    <property type="match status" value="1"/>
</dbReference>
<dbReference type="Gene3D" id="2.40.50.100">
    <property type="match status" value="1"/>
</dbReference>
<feature type="repeat" description="PPR" evidence="9">
    <location>
        <begin position="295"/>
        <end position="329"/>
    </location>
</feature>
<organism evidence="11">
    <name type="scientific">Sesamum latifolium</name>
    <dbReference type="NCBI Taxonomy" id="2727402"/>
    <lineage>
        <taxon>Eukaryota</taxon>
        <taxon>Viridiplantae</taxon>
        <taxon>Streptophyta</taxon>
        <taxon>Embryophyta</taxon>
        <taxon>Tracheophyta</taxon>
        <taxon>Spermatophyta</taxon>
        <taxon>Magnoliopsida</taxon>
        <taxon>eudicotyledons</taxon>
        <taxon>Gunneridae</taxon>
        <taxon>Pentapetalae</taxon>
        <taxon>asterids</taxon>
        <taxon>lamiids</taxon>
        <taxon>Lamiales</taxon>
        <taxon>Pedaliaceae</taxon>
        <taxon>Sesamum</taxon>
    </lineage>
</organism>
<keyword evidence="4" id="KW-0677">Repeat</keyword>
<dbReference type="GO" id="GO:0005739">
    <property type="term" value="C:mitochondrion"/>
    <property type="evidence" value="ECO:0007669"/>
    <property type="project" value="UniProtKB-SubCell"/>
</dbReference>
<keyword evidence="5 8" id="KW-0450">Lipoyl</keyword>
<evidence type="ECO:0000313" key="11">
    <source>
        <dbReference type="EMBL" id="KAL0442325.1"/>
    </source>
</evidence>
<evidence type="ECO:0000256" key="1">
    <source>
        <dbReference type="ARBA" id="ARBA00001938"/>
    </source>
</evidence>
<reference evidence="11" key="2">
    <citation type="journal article" date="2024" name="Plant">
        <title>Genomic evolution and insights into agronomic trait innovations of Sesamum species.</title>
        <authorList>
            <person name="Miao H."/>
            <person name="Wang L."/>
            <person name="Qu L."/>
            <person name="Liu H."/>
            <person name="Sun Y."/>
            <person name="Le M."/>
            <person name="Wang Q."/>
            <person name="Wei S."/>
            <person name="Zheng Y."/>
            <person name="Lin W."/>
            <person name="Duan Y."/>
            <person name="Cao H."/>
            <person name="Xiong S."/>
            <person name="Wang X."/>
            <person name="Wei L."/>
            <person name="Li C."/>
            <person name="Ma Q."/>
            <person name="Ju M."/>
            <person name="Zhao R."/>
            <person name="Li G."/>
            <person name="Mu C."/>
            <person name="Tian Q."/>
            <person name="Mei H."/>
            <person name="Zhang T."/>
            <person name="Gao T."/>
            <person name="Zhang H."/>
        </authorList>
    </citation>
    <scope>NUCLEOTIDE SEQUENCE</scope>
    <source>
        <strain evidence="11">KEN1</strain>
    </source>
</reference>
<feature type="repeat" description="PPR" evidence="9">
    <location>
        <begin position="400"/>
        <end position="434"/>
    </location>
</feature>
<dbReference type="InterPro" id="IPR002885">
    <property type="entry name" value="PPR_rpt"/>
</dbReference>
<feature type="repeat" description="PPR" evidence="9">
    <location>
        <begin position="365"/>
        <end position="399"/>
    </location>
</feature>
<evidence type="ECO:0000256" key="9">
    <source>
        <dbReference type="PROSITE-ProRule" id="PRU00708"/>
    </source>
</evidence>
<dbReference type="GO" id="GO:0005960">
    <property type="term" value="C:glycine cleavage complex"/>
    <property type="evidence" value="ECO:0007669"/>
    <property type="project" value="InterPro"/>
</dbReference>
<evidence type="ECO:0000256" key="4">
    <source>
        <dbReference type="ARBA" id="ARBA00022737"/>
    </source>
</evidence>
<dbReference type="SUPFAM" id="SSF51230">
    <property type="entry name" value="Single hybrid motif"/>
    <property type="match status" value="1"/>
</dbReference>
<evidence type="ECO:0000256" key="6">
    <source>
        <dbReference type="ARBA" id="ARBA00022946"/>
    </source>
</evidence>
<comment type="caution">
    <text evidence="11">The sequence shown here is derived from an EMBL/GenBank/DDBJ whole genome shotgun (WGS) entry which is preliminary data.</text>
</comment>
<dbReference type="Gene3D" id="1.25.40.10">
    <property type="entry name" value="Tetratricopeptide repeat domain"/>
    <property type="match status" value="4"/>
</dbReference>
<dbReference type="NCBIfam" id="TIGR00527">
    <property type="entry name" value="gcvH"/>
    <property type="match status" value="1"/>
</dbReference>
<feature type="repeat" description="PPR" evidence="9">
    <location>
        <begin position="225"/>
        <end position="259"/>
    </location>
</feature>
<protein>
    <submittedName>
        <fullName evidence="11">Glycine cleavage system H protein 2, mitochondrial</fullName>
    </submittedName>
</protein>
<name>A0AAW2WLQ1_9LAMI</name>
<evidence type="ECO:0000259" key="10">
    <source>
        <dbReference type="PROSITE" id="PS50968"/>
    </source>
</evidence>
<sequence>MFSDKKLSTEYYQENCNFKKYILSGANCLKICFSVVKVYTNNEPMNQFHHVCRLSVKCPANYIIAGQRHSGCGFKWRAKGAGVESTEKWKRDSLYIDKRGSLRGQGWKYGSGFVDGIFPVLSPIAQEILNFLQKEVDISRIWSSLDNLPPTNTTWDDLISIAVRLRLNKKWDPIIVTCEWILQRSSFKPDIICYNLLIEAYGNKLRYQKAQSTYLELLEARCIPTQDTYALLLKAYCKCGLLDHAEAVFAELRKNGFHPSAIVYNAYIDGLLKRRDSEQALAIFQRMKRENCEPTTETYTLIINLYGKENKSYMALEVFREMKSRKCKPNICTYTALVNACARDRLCEKAEEIFEQLQEAGHEPDVYAYNALMEAYSRAGFPYGAAEIFSLMQHMGCEPDRASYNIMLDAYGRAGLHQGAQAVFDEMKRLGIEPTVKSHMLLISAYSRMGNVLKCEELVNQMQESGIEPDTFVLNAMLNLICRQNGGAFCVTSSKNLRADVVTWTSRLGAYSRKKQYKRCIEIFEEMIDSGCYPDGGTAKESKAVGFEHGVKVVVGNEGCFIPKDLFLTEVLPLCGMTHLPLSWRKDIFFVVVLYFIKDLKYADSHEWVKVEGNSATVGITDHAQDHLGDVVYVELPDEGAEVTQGASFGAVESVKATSDINSPVSGKVVEVNTKLNDSPGLVNASPYESGWIIKVEMKNADELNGLMDPDQYSKFCEEEDAKH</sequence>
<dbReference type="InterPro" id="IPR000089">
    <property type="entry name" value="Biotin_lipoyl"/>
</dbReference>
<dbReference type="HAMAP" id="MF_00272">
    <property type="entry name" value="GcvH"/>
    <property type="match status" value="1"/>
</dbReference>
<dbReference type="InterPro" id="IPR003016">
    <property type="entry name" value="2-oxoA_DH_lipoyl-BS"/>
</dbReference>
<gene>
    <name evidence="11" type="ORF">Slati_1955200</name>
</gene>
<dbReference type="Pfam" id="PF13812">
    <property type="entry name" value="PPR_3"/>
    <property type="match status" value="1"/>
</dbReference>
<dbReference type="PANTHER" id="PTHR46862">
    <property type="entry name" value="OS07G0661900 PROTEIN"/>
    <property type="match status" value="1"/>
</dbReference>
<dbReference type="PROSITE" id="PS51375">
    <property type="entry name" value="PPR"/>
    <property type="match status" value="9"/>
</dbReference>
<evidence type="ECO:0000256" key="8">
    <source>
        <dbReference type="PIRSR" id="PIRSR617453-50"/>
    </source>
</evidence>
<dbReference type="CDD" id="cd06848">
    <property type="entry name" value="GCS_H"/>
    <property type="match status" value="1"/>
</dbReference>
<keyword evidence="6" id="KW-0809">Transit peptide</keyword>
<proteinExistence type="inferred from homology"/>
<comment type="similarity">
    <text evidence="3">Belongs to the GcvH family.</text>
</comment>
<dbReference type="PANTHER" id="PTHR46862:SF5">
    <property type="entry name" value="OS02G0170000 PROTEIN"/>
    <property type="match status" value="1"/>
</dbReference>
<dbReference type="NCBIfam" id="NF002270">
    <property type="entry name" value="PRK01202.1"/>
    <property type="match status" value="1"/>
</dbReference>